<feature type="coiled-coil region" evidence="1">
    <location>
        <begin position="35"/>
        <end position="139"/>
    </location>
</feature>
<dbReference type="Proteomes" id="UP001162131">
    <property type="component" value="Unassembled WGS sequence"/>
</dbReference>
<gene>
    <name evidence="2" type="ORF">BSTOLATCC_MIC27489</name>
</gene>
<evidence type="ECO:0000313" key="3">
    <source>
        <dbReference type="Proteomes" id="UP001162131"/>
    </source>
</evidence>
<organism evidence="2 3">
    <name type="scientific">Blepharisma stoltei</name>
    <dbReference type="NCBI Taxonomy" id="1481888"/>
    <lineage>
        <taxon>Eukaryota</taxon>
        <taxon>Sar</taxon>
        <taxon>Alveolata</taxon>
        <taxon>Ciliophora</taxon>
        <taxon>Postciliodesmatophora</taxon>
        <taxon>Heterotrichea</taxon>
        <taxon>Heterotrichida</taxon>
        <taxon>Blepharismidae</taxon>
        <taxon>Blepharisma</taxon>
    </lineage>
</organism>
<dbReference type="AlphaFoldDB" id="A0AAU9JBF0"/>
<accession>A0AAU9JBF0</accession>
<proteinExistence type="predicted"/>
<dbReference type="EMBL" id="CAJZBQ010000027">
    <property type="protein sequence ID" value="CAG9320913.1"/>
    <property type="molecule type" value="Genomic_DNA"/>
</dbReference>
<reference evidence="2" key="1">
    <citation type="submission" date="2021-09" db="EMBL/GenBank/DDBJ databases">
        <authorList>
            <consortium name="AG Swart"/>
            <person name="Singh M."/>
            <person name="Singh A."/>
            <person name="Seah K."/>
            <person name="Emmerich C."/>
        </authorList>
    </citation>
    <scope>NUCLEOTIDE SEQUENCE</scope>
    <source>
        <strain evidence="2">ATCC30299</strain>
    </source>
</reference>
<evidence type="ECO:0000313" key="2">
    <source>
        <dbReference type="EMBL" id="CAG9320913.1"/>
    </source>
</evidence>
<evidence type="ECO:0000256" key="1">
    <source>
        <dbReference type="SAM" id="Coils"/>
    </source>
</evidence>
<comment type="caution">
    <text evidence="2">The sequence shown here is derived from an EMBL/GenBank/DDBJ whole genome shotgun (WGS) entry which is preliminary data.</text>
</comment>
<sequence length="198" mass="23169">MYRLNVLPNYEVIISGTELDIAIPSPTNYNMPENKSKLRDMVRNAKEQKLKLAKDRMAMIKLSETLKNQEKSLNSEEEILKKEKLAVQQQRMELNELRAKLSHDQAKLNQLREKLGAENEQVSQALEELRIKAVELNKQRGVVKKASPLGDRKAQKKSTWSEIQNLSEEFVDELRQENKERSIKVRMEKRQNSLEIWL</sequence>
<name>A0AAU9JBF0_9CILI</name>
<keyword evidence="3" id="KW-1185">Reference proteome</keyword>
<protein>
    <submittedName>
        <fullName evidence="2">Uncharacterized protein</fullName>
    </submittedName>
</protein>
<keyword evidence="1" id="KW-0175">Coiled coil</keyword>